<proteinExistence type="predicted"/>
<evidence type="ECO:0000313" key="2">
    <source>
        <dbReference type="EMBL" id="MEL4891804.1"/>
    </source>
</evidence>
<evidence type="ECO:0000256" key="1">
    <source>
        <dbReference type="SAM" id="MobiDB-lite"/>
    </source>
</evidence>
<comment type="caution">
    <text evidence="2">The sequence shown here is derived from an EMBL/GenBank/DDBJ whole genome shotgun (WGS) entry which is preliminary data.</text>
</comment>
<organism evidence="2 3">
    <name type="scientific">Xanthomonas protegens</name>
    <dbReference type="NCBI Taxonomy" id="3380705"/>
    <lineage>
        <taxon>Bacteria</taxon>
        <taxon>Pseudomonadati</taxon>
        <taxon>Pseudomonadota</taxon>
        <taxon>Gammaproteobacteria</taxon>
        <taxon>Lysobacterales</taxon>
        <taxon>Lysobacteraceae</taxon>
        <taxon>Xanthomonas</taxon>
    </lineage>
</organism>
<name>A0ABU9LC96_9XANT</name>
<reference evidence="2 3" key="1">
    <citation type="journal article" date="2024" name="FEMS Microbiol. Lett.">
        <title>Xanthomonas protegens sp. nov., a novel rice seed-associated bacterium, provides in vivo protection against X. oryzae pv. oryzae, the bacterial leaf blight pathogen.</title>
        <authorList>
            <person name="Rana R."/>
            <person name="Sharma A."/>
            <person name="Madhavan V.N."/>
            <person name="Korpole S."/>
            <person name="Sonti R.V."/>
            <person name="Patel H.K."/>
            <person name="Patil P.B."/>
        </authorList>
    </citation>
    <scope>NUCLEOTIDE SEQUENCE [LARGE SCALE GENOMIC DNA]</scope>
    <source>
        <strain evidence="2 3">PPL118</strain>
    </source>
</reference>
<feature type="compositionally biased region" description="Basic and acidic residues" evidence="1">
    <location>
        <begin position="37"/>
        <end position="58"/>
    </location>
</feature>
<dbReference type="RefSeq" id="WP_342073379.1">
    <property type="nucleotide sequence ID" value="NZ_JAQJCQ010000007.1"/>
</dbReference>
<keyword evidence="3" id="KW-1185">Reference proteome</keyword>
<feature type="compositionally biased region" description="Basic and acidic residues" evidence="1">
    <location>
        <begin position="70"/>
        <end position="81"/>
    </location>
</feature>
<evidence type="ECO:0000313" key="3">
    <source>
        <dbReference type="Proteomes" id="UP001486626"/>
    </source>
</evidence>
<dbReference type="EMBL" id="JAQJCQ010000007">
    <property type="protein sequence ID" value="MEL4891804.1"/>
    <property type="molecule type" value="Genomic_DNA"/>
</dbReference>
<sequence length="81" mass="8904">MTACPFRTPKPRSGYTQGIPLTADIALAKPNYSFEKRQRELAKKKQQEEKEARKREARAAAAKPASDDDAATHEADTASDA</sequence>
<feature type="region of interest" description="Disordered" evidence="1">
    <location>
        <begin position="37"/>
        <end position="81"/>
    </location>
</feature>
<accession>A0ABU9LC96</accession>
<gene>
    <name evidence="2" type="ORF">PIQ37_10230</name>
</gene>
<dbReference type="Proteomes" id="UP001486626">
    <property type="component" value="Unassembled WGS sequence"/>
</dbReference>
<protein>
    <submittedName>
        <fullName evidence="2">Uncharacterized protein</fullName>
    </submittedName>
</protein>